<comment type="caution">
    <text evidence="1">The sequence shown here is derived from an EMBL/GenBank/DDBJ whole genome shotgun (WGS) entry which is preliminary data.</text>
</comment>
<dbReference type="Proteomes" id="UP000321947">
    <property type="component" value="Unassembled WGS sequence"/>
</dbReference>
<reference evidence="1 2" key="1">
    <citation type="submission" date="2019-08" db="EMBL/GenBank/DDBJ databases">
        <title>Draft genome sequences of two oriental melons (Cucumis melo L. var makuwa).</title>
        <authorList>
            <person name="Kwon S.-Y."/>
        </authorList>
    </citation>
    <scope>NUCLEOTIDE SEQUENCE [LARGE SCALE GENOMIC DNA]</scope>
    <source>
        <strain evidence="2">cv. Chang Bougi</strain>
        <tissue evidence="1">Leaf</tissue>
    </source>
</reference>
<dbReference type="EMBL" id="SSTD01012952">
    <property type="protein sequence ID" value="TYK07968.1"/>
    <property type="molecule type" value="Genomic_DNA"/>
</dbReference>
<gene>
    <name evidence="1" type="ORF">E5676_scaffold265G00960</name>
</gene>
<proteinExistence type="predicted"/>
<accession>A0A5D3C9X2</accession>
<dbReference type="AlphaFoldDB" id="A0A5D3C9X2"/>
<name>A0A5D3C9X2_CUCMM</name>
<organism evidence="1 2">
    <name type="scientific">Cucumis melo var. makuwa</name>
    <name type="common">Oriental melon</name>
    <dbReference type="NCBI Taxonomy" id="1194695"/>
    <lineage>
        <taxon>Eukaryota</taxon>
        <taxon>Viridiplantae</taxon>
        <taxon>Streptophyta</taxon>
        <taxon>Embryophyta</taxon>
        <taxon>Tracheophyta</taxon>
        <taxon>Spermatophyta</taxon>
        <taxon>Magnoliopsida</taxon>
        <taxon>eudicotyledons</taxon>
        <taxon>Gunneridae</taxon>
        <taxon>Pentapetalae</taxon>
        <taxon>rosids</taxon>
        <taxon>fabids</taxon>
        <taxon>Cucurbitales</taxon>
        <taxon>Cucurbitaceae</taxon>
        <taxon>Benincaseae</taxon>
        <taxon>Cucumis</taxon>
    </lineage>
</organism>
<sequence length="120" mass="13757">MIYSHLRWDLYFTFDPTLDASWVGTSHSCNPGTSNFLHQQSKKWCQLEGCSVIQSKRVWDVPEVDDAEDQQLIVAKIIVGHRVADHVEDGTLCRVDVNPTVVERPIVRDVDDDFINDEDE</sequence>
<evidence type="ECO:0000313" key="1">
    <source>
        <dbReference type="EMBL" id="TYK07968.1"/>
    </source>
</evidence>
<evidence type="ECO:0000313" key="2">
    <source>
        <dbReference type="Proteomes" id="UP000321947"/>
    </source>
</evidence>
<protein>
    <submittedName>
        <fullName evidence="1">Uncharacterized protein</fullName>
    </submittedName>
</protein>